<comment type="caution">
    <text evidence="1">The sequence shown here is derived from an EMBL/GenBank/DDBJ whole genome shotgun (WGS) entry which is preliminary data.</text>
</comment>
<dbReference type="AlphaFoldDB" id="A0AAI9K0P4"/>
<dbReference type="Proteomes" id="UP000660047">
    <property type="component" value="Unassembled WGS sequence"/>
</dbReference>
<protein>
    <submittedName>
        <fullName evidence="1">Uncharacterized protein</fullName>
    </submittedName>
</protein>
<organism evidence="1 2">
    <name type="scientific">Coprococcus eutactus</name>
    <dbReference type="NCBI Taxonomy" id="33043"/>
    <lineage>
        <taxon>Bacteria</taxon>
        <taxon>Bacillati</taxon>
        <taxon>Bacillota</taxon>
        <taxon>Clostridia</taxon>
        <taxon>Lachnospirales</taxon>
        <taxon>Lachnospiraceae</taxon>
        <taxon>Coprococcus</taxon>
    </lineage>
</organism>
<evidence type="ECO:0000313" key="2">
    <source>
        <dbReference type="Proteomes" id="UP000660047"/>
    </source>
</evidence>
<evidence type="ECO:0000313" key="1">
    <source>
        <dbReference type="EMBL" id="GFO93309.1"/>
    </source>
</evidence>
<sequence length="319" mass="34977">MMKVIRGKKTDRKSGETHRVIRKSNLVAVGIIGMLGICMLSGCSLADKEMTETDERDLLVGVFVTTERLGTVTDVPCEIDIDAGTLKITDEDIDVDGCYMIYARSGEGEDMYETLVSDGISVGTNNVGYNENADGSVTRSRTVNGCVYYDLDNKDSYADSDGDVGIILNKVYEKTDGTYYITSGSSMGCAATDQTAENGSGAMDVKESYKTTSLSGSESSSSDENEMVIHVEWKFERAGEKYTFTAMSEDNKELDAKTYDVGDIPDTIKFDCDWQYVIVSYADVTGKMHSSFVDKEDSVYEYSVSTGKFFLDTGVVEIE</sequence>
<reference evidence="1" key="1">
    <citation type="submission" date="2020-06" db="EMBL/GenBank/DDBJ databases">
        <title>Characterization of fructooligosaccharide metabolism and fructooligosaccharide-degrading enzymes in human commensal butyrate producers.</title>
        <authorList>
            <person name="Tanno H."/>
            <person name="Fujii T."/>
            <person name="Hirano K."/>
            <person name="Maeno S."/>
            <person name="Tonozuka T."/>
            <person name="Sakamoto M."/>
            <person name="Ohkuma M."/>
            <person name="Tochio T."/>
            <person name="Endo A."/>
        </authorList>
    </citation>
    <scope>NUCLEOTIDE SEQUENCE</scope>
    <source>
        <strain evidence="1">JCM 31265</strain>
    </source>
</reference>
<gene>
    <name evidence="1" type="ORF">COEU31_03550</name>
</gene>
<accession>A0AAI9K0P4</accession>
<name>A0AAI9K0P4_9FIRM</name>
<proteinExistence type="predicted"/>
<dbReference type="EMBL" id="BLYL01000001">
    <property type="protein sequence ID" value="GFO93309.1"/>
    <property type="molecule type" value="Genomic_DNA"/>
</dbReference>